<name>A0A1H9CCL8_9GAMM</name>
<dbReference type="Gene3D" id="3.10.50.40">
    <property type="match status" value="1"/>
</dbReference>
<sequence length="259" mass="28332">MIRSYIFPWLALILVAGSVGFAPVAAGELQIRDLEVGDGLRADRHHAVQVHYTGWLEDGTAFDSSHDRGEPLSLILGQGQVIPGWEMGLVGMQAGGKRELIIPPRLAYGERGAGQVIPPNATLRFEVELVTVAPPPFVNVTNDELAAHLAAGVKIIDIRRPEEWRETGVVAGSYLITAFDANGRFMRSFPRHLSRIVSRDEPVILICRVGNRTGVLARFMAEEAAYPQVMNVTDGILGWLEEGRTVSRDCPSLQSGQRC</sequence>
<dbReference type="Pfam" id="PF00581">
    <property type="entry name" value="Rhodanese"/>
    <property type="match status" value="1"/>
</dbReference>
<evidence type="ECO:0000256" key="6">
    <source>
        <dbReference type="RuleBase" id="RU003915"/>
    </source>
</evidence>
<keyword evidence="4 5" id="KW-0413">Isomerase</keyword>
<dbReference type="Gene3D" id="3.40.250.10">
    <property type="entry name" value="Rhodanese-like domain"/>
    <property type="match status" value="1"/>
</dbReference>
<comment type="similarity">
    <text evidence="2 6">Belongs to the FKBP-type PPIase family.</text>
</comment>
<dbReference type="PANTHER" id="PTHR43811:SF19">
    <property type="entry name" value="39 KDA FK506-BINDING NUCLEAR PROTEIN"/>
    <property type="match status" value="1"/>
</dbReference>
<dbReference type="PROSITE" id="PS50059">
    <property type="entry name" value="FKBP_PPIASE"/>
    <property type="match status" value="1"/>
</dbReference>
<evidence type="ECO:0000256" key="2">
    <source>
        <dbReference type="ARBA" id="ARBA00006577"/>
    </source>
</evidence>
<keyword evidence="3 5" id="KW-0697">Rotamase</keyword>
<protein>
    <recommendedName>
        <fullName evidence="6">Peptidyl-prolyl cis-trans isomerase</fullName>
        <ecNumber evidence="6">5.2.1.8</ecNumber>
    </recommendedName>
</protein>
<dbReference type="InterPro" id="IPR036873">
    <property type="entry name" value="Rhodanese-like_dom_sf"/>
</dbReference>
<gene>
    <name evidence="9" type="ORF">SAMN05421693_11321</name>
</gene>
<evidence type="ECO:0000256" key="3">
    <source>
        <dbReference type="ARBA" id="ARBA00023110"/>
    </source>
</evidence>
<dbReference type="AlphaFoldDB" id="A0A1H9CCL8"/>
<evidence type="ECO:0000259" key="7">
    <source>
        <dbReference type="PROSITE" id="PS50059"/>
    </source>
</evidence>
<dbReference type="PROSITE" id="PS50206">
    <property type="entry name" value="RHODANESE_3"/>
    <property type="match status" value="1"/>
</dbReference>
<dbReference type="EC" id="5.2.1.8" evidence="6"/>
<dbReference type="STRING" id="867345.SAMN05421693_11321"/>
<evidence type="ECO:0000256" key="4">
    <source>
        <dbReference type="ARBA" id="ARBA00023235"/>
    </source>
</evidence>
<comment type="catalytic activity">
    <reaction evidence="1 5 6">
        <text>[protein]-peptidylproline (omega=180) = [protein]-peptidylproline (omega=0)</text>
        <dbReference type="Rhea" id="RHEA:16237"/>
        <dbReference type="Rhea" id="RHEA-COMP:10747"/>
        <dbReference type="Rhea" id="RHEA-COMP:10748"/>
        <dbReference type="ChEBI" id="CHEBI:83833"/>
        <dbReference type="ChEBI" id="CHEBI:83834"/>
        <dbReference type="EC" id="5.2.1.8"/>
    </reaction>
</comment>
<evidence type="ECO:0000256" key="1">
    <source>
        <dbReference type="ARBA" id="ARBA00000971"/>
    </source>
</evidence>
<keyword evidence="10" id="KW-1185">Reference proteome</keyword>
<evidence type="ECO:0000313" key="9">
    <source>
        <dbReference type="EMBL" id="SEP98438.1"/>
    </source>
</evidence>
<reference evidence="9 10" key="1">
    <citation type="submission" date="2016-10" db="EMBL/GenBank/DDBJ databases">
        <authorList>
            <person name="de Groot N.N."/>
        </authorList>
    </citation>
    <scope>NUCLEOTIDE SEQUENCE [LARGE SCALE GENOMIC DNA]</scope>
    <source>
        <strain evidence="9 10">B7-7</strain>
    </source>
</reference>
<dbReference type="SUPFAM" id="SSF52821">
    <property type="entry name" value="Rhodanese/Cell cycle control phosphatase"/>
    <property type="match status" value="1"/>
</dbReference>
<dbReference type="Pfam" id="PF00254">
    <property type="entry name" value="FKBP_C"/>
    <property type="match status" value="1"/>
</dbReference>
<dbReference type="SUPFAM" id="SSF54534">
    <property type="entry name" value="FKBP-like"/>
    <property type="match status" value="1"/>
</dbReference>
<feature type="domain" description="Rhodanese" evidence="8">
    <location>
        <begin position="149"/>
        <end position="248"/>
    </location>
</feature>
<accession>A0A1H9CCL8</accession>
<dbReference type="PANTHER" id="PTHR43811">
    <property type="entry name" value="FKBP-TYPE PEPTIDYL-PROLYL CIS-TRANS ISOMERASE FKPA"/>
    <property type="match status" value="1"/>
</dbReference>
<organism evidence="9 10">
    <name type="scientific">Ectothiorhodospira magna</name>
    <dbReference type="NCBI Taxonomy" id="867345"/>
    <lineage>
        <taxon>Bacteria</taxon>
        <taxon>Pseudomonadati</taxon>
        <taxon>Pseudomonadota</taxon>
        <taxon>Gammaproteobacteria</taxon>
        <taxon>Chromatiales</taxon>
        <taxon>Ectothiorhodospiraceae</taxon>
        <taxon>Ectothiorhodospira</taxon>
    </lineage>
</organism>
<evidence type="ECO:0000313" key="10">
    <source>
        <dbReference type="Proteomes" id="UP000199496"/>
    </source>
</evidence>
<proteinExistence type="inferred from homology"/>
<dbReference type="InterPro" id="IPR046357">
    <property type="entry name" value="PPIase_dom_sf"/>
</dbReference>
<evidence type="ECO:0000256" key="5">
    <source>
        <dbReference type="PROSITE-ProRule" id="PRU00277"/>
    </source>
</evidence>
<dbReference type="FunFam" id="3.10.50.40:FF:000006">
    <property type="entry name" value="Peptidyl-prolyl cis-trans isomerase"/>
    <property type="match status" value="1"/>
</dbReference>
<dbReference type="EMBL" id="FOFO01000013">
    <property type="protein sequence ID" value="SEP98438.1"/>
    <property type="molecule type" value="Genomic_DNA"/>
</dbReference>
<dbReference type="InterPro" id="IPR001763">
    <property type="entry name" value="Rhodanese-like_dom"/>
</dbReference>
<dbReference type="GO" id="GO:0003755">
    <property type="term" value="F:peptidyl-prolyl cis-trans isomerase activity"/>
    <property type="evidence" value="ECO:0007669"/>
    <property type="project" value="UniProtKB-UniRule"/>
</dbReference>
<dbReference type="InterPro" id="IPR001179">
    <property type="entry name" value="PPIase_FKBP_dom"/>
</dbReference>
<dbReference type="SMART" id="SM00450">
    <property type="entry name" value="RHOD"/>
    <property type="match status" value="1"/>
</dbReference>
<dbReference type="Proteomes" id="UP000199496">
    <property type="component" value="Unassembled WGS sequence"/>
</dbReference>
<dbReference type="CDD" id="cd00158">
    <property type="entry name" value="RHOD"/>
    <property type="match status" value="1"/>
</dbReference>
<evidence type="ECO:0000259" key="8">
    <source>
        <dbReference type="PROSITE" id="PS50206"/>
    </source>
</evidence>
<feature type="domain" description="PPIase FKBP-type" evidence="7">
    <location>
        <begin position="45"/>
        <end position="133"/>
    </location>
</feature>